<dbReference type="InterPro" id="IPR011006">
    <property type="entry name" value="CheY-like_superfamily"/>
</dbReference>
<feature type="domain" description="Response regulatory" evidence="2">
    <location>
        <begin position="26"/>
        <end position="142"/>
    </location>
</feature>
<organism evidence="3 4">
    <name type="scientific">Phytoactinopolyspora mesophila</name>
    <dbReference type="NCBI Taxonomy" id="2650750"/>
    <lineage>
        <taxon>Bacteria</taxon>
        <taxon>Bacillati</taxon>
        <taxon>Actinomycetota</taxon>
        <taxon>Actinomycetes</taxon>
        <taxon>Jiangellales</taxon>
        <taxon>Jiangellaceae</taxon>
        <taxon>Phytoactinopolyspora</taxon>
    </lineage>
</organism>
<comment type="caution">
    <text evidence="3">The sequence shown here is derived from an EMBL/GenBank/DDBJ whole genome shotgun (WGS) entry which is preliminary data.</text>
</comment>
<keyword evidence="1" id="KW-0597">Phosphoprotein</keyword>
<dbReference type="InterPro" id="IPR001789">
    <property type="entry name" value="Sig_transdc_resp-reg_receiver"/>
</dbReference>
<keyword evidence="4" id="KW-1185">Reference proteome</keyword>
<sequence>MVGSDTLCHAGYVIPPRLDTEASVVSVLVVDDQEPFRAAARFVVGATAGYEVVGEAATGEEALRIAQRVRPSLVLMDINLPGISGLEATRQLIRADPDVSVLLLSTYSAADLPAGARTCGARAYVHKIELTPDVLIAVIAGTQPPGF</sequence>
<dbReference type="SUPFAM" id="SSF52172">
    <property type="entry name" value="CheY-like"/>
    <property type="match status" value="1"/>
</dbReference>
<evidence type="ECO:0000259" key="2">
    <source>
        <dbReference type="PROSITE" id="PS50110"/>
    </source>
</evidence>
<dbReference type="PANTHER" id="PTHR45566">
    <property type="entry name" value="HTH-TYPE TRANSCRIPTIONAL REGULATOR YHJB-RELATED"/>
    <property type="match status" value="1"/>
</dbReference>
<dbReference type="GO" id="GO:0000160">
    <property type="term" value="P:phosphorelay signal transduction system"/>
    <property type="evidence" value="ECO:0007669"/>
    <property type="project" value="InterPro"/>
</dbReference>
<dbReference type="PANTHER" id="PTHR45566:SF2">
    <property type="entry name" value="NARL SUBFAMILY"/>
    <property type="match status" value="1"/>
</dbReference>
<name>A0A7K3M2V0_9ACTN</name>
<proteinExistence type="predicted"/>
<feature type="modified residue" description="4-aspartylphosphate" evidence="1">
    <location>
        <position position="77"/>
    </location>
</feature>
<dbReference type="SMART" id="SM00448">
    <property type="entry name" value="REC"/>
    <property type="match status" value="1"/>
</dbReference>
<evidence type="ECO:0000313" key="3">
    <source>
        <dbReference type="EMBL" id="NDL56758.1"/>
    </source>
</evidence>
<dbReference type="Pfam" id="PF00072">
    <property type="entry name" value="Response_reg"/>
    <property type="match status" value="1"/>
</dbReference>
<dbReference type="EMBL" id="WLZY01000002">
    <property type="protein sequence ID" value="NDL56758.1"/>
    <property type="molecule type" value="Genomic_DNA"/>
</dbReference>
<dbReference type="PROSITE" id="PS50110">
    <property type="entry name" value="RESPONSE_REGULATORY"/>
    <property type="match status" value="1"/>
</dbReference>
<dbReference type="Gene3D" id="3.40.50.2300">
    <property type="match status" value="1"/>
</dbReference>
<dbReference type="CDD" id="cd17535">
    <property type="entry name" value="REC_NarL-like"/>
    <property type="match status" value="1"/>
</dbReference>
<protein>
    <submittedName>
        <fullName evidence="3">Response regulator</fullName>
    </submittedName>
</protein>
<reference evidence="3 4" key="1">
    <citation type="submission" date="2019-11" db="EMBL/GenBank/DDBJ databases">
        <authorList>
            <person name="Li X.-J."/>
            <person name="Feng X.-M."/>
        </authorList>
    </citation>
    <scope>NUCLEOTIDE SEQUENCE [LARGE SCALE GENOMIC DNA]</scope>
    <source>
        <strain evidence="3 4">XMNu-373</strain>
    </source>
</reference>
<dbReference type="AlphaFoldDB" id="A0A7K3M2V0"/>
<gene>
    <name evidence="3" type="ORF">F7O44_06705</name>
</gene>
<evidence type="ECO:0000313" key="4">
    <source>
        <dbReference type="Proteomes" id="UP000460435"/>
    </source>
</evidence>
<dbReference type="Proteomes" id="UP000460435">
    <property type="component" value="Unassembled WGS sequence"/>
</dbReference>
<evidence type="ECO:0000256" key="1">
    <source>
        <dbReference type="PROSITE-ProRule" id="PRU00169"/>
    </source>
</evidence>
<dbReference type="InterPro" id="IPR051015">
    <property type="entry name" value="EvgA-like"/>
</dbReference>
<accession>A0A7K3M2V0</accession>
<dbReference type="InterPro" id="IPR058245">
    <property type="entry name" value="NreC/VraR/RcsB-like_REC"/>
</dbReference>